<dbReference type="EMBL" id="CP049057">
    <property type="protein sequence ID" value="QIE59787.1"/>
    <property type="molecule type" value="Genomic_DNA"/>
</dbReference>
<dbReference type="KEGG" id="mgel:G5B37_09490"/>
<organism evidence="2 3">
    <name type="scientific">Rasiella rasia</name>
    <dbReference type="NCBI Taxonomy" id="2744027"/>
    <lineage>
        <taxon>Bacteria</taxon>
        <taxon>Pseudomonadati</taxon>
        <taxon>Bacteroidota</taxon>
        <taxon>Flavobacteriia</taxon>
        <taxon>Flavobacteriales</taxon>
        <taxon>Flavobacteriaceae</taxon>
        <taxon>Rasiella</taxon>
    </lineage>
</organism>
<dbReference type="CDD" id="cd02440">
    <property type="entry name" value="AdoMet_MTases"/>
    <property type="match status" value="1"/>
</dbReference>
<protein>
    <submittedName>
        <fullName evidence="2">Methyltransferase domain-containing protein</fullName>
    </submittedName>
</protein>
<feature type="domain" description="Methyltransferase type 11" evidence="1">
    <location>
        <begin position="47"/>
        <end position="145"/>
    </location>
</feature>
<evidence type="ECO:0000313" key="3">
    <source>
        <dbReference type="Proteomes" id="UP000505306"/>
    </source>
</evidence>
<dbReference type="Gene3D" id="3.40.50.150">
    <property type="entry name" value="Vaccinia Virus protein VP39"/>
    <property type="match status" value="1"/>
</dbReference>
<evidence type="ECO:0000313" key="2">
    <source>
        <dbReference type="EMBL" id="QIE59787.1"/>
    </source>
</evidence>
<dbReference type="Proteomes" id="UP000505306">
    <property type="component" value="Chromosome"/>
</dbReference>
<dbReference type="GO" id="GO:0008757">
    <property type="term" value="F:S-adenosylmethionine-dependent methyltransferase activity"/>
    <property type="evidence" value="ECO:0007669"/>
    <property type="project" value="InterPro"/>
</dbReference>
<accession>A0A6G6GMN9</accession>
<evidence type="ECO:0000259" key="1">
    <source>
        <dbReference type="Pfam" id="PF08241"/>
    </source>
</evidence>
<dbReference type="GO" id="GO:0032259">
    <property type="term" value="P:methylation"/>
    <property type="evidence" value="ECO:0007669"/>
    <property type="project" value="UniProtKB-KW"/>
</dbReference>
<dbReference type="Pfam" id="PF08241">
    <property type="entry name" value="Methyltransf_11"/>
    <property type="match status" value="1"/>
</dbReference>
<dbReference type="SUPFAM" id="SSF53335">
    <property type="entry name" value="S-adenosyl-L-methionine-dependent methyltransferases"/>
    <property type="match status" value="1"/>
</dbReference>
<name>A0A6G6GMN9_9FLAO</name>
<dbReference type="RefSeq" id="WP_164679800.1">
    <property type="nucleotide sequence ID" value="NZ_CP049057.1"/>
</dbReference>
<dbReference type="AlphaFoldDB" id="A0A6G6GMN9"/>
<gene>
    <name evidence="2" type="ORF">G5B37_09490</name>
</gene>
<dbReference type="InterPro" id="IPR029063">
    <property type="entry name" value="SAM-dependent_MTases_sf"/>
</dbReference>
<reference evidence="2 3" key="1">
    <citation type="submission" date="2020-02" db="EMBL/GenBank/DDBJ databases">
        <title>Complete genome sequence of Flavobacteriaceae bacterium.</title>
        <authorList>
            <person name="Kim S.-J."/>
            <person name="Kim Y.-S."/>
            <person name="Kim K.-H."/>
        </authorList>
    </citation>
    <scope>NUCLEOTIDE SEQUENCE [LARGE SCALE GENOMIC DNA]</scope>
    <source>
        <strain evidence="2 3">RR4-40</strain>
    </source>
</reference>
<dbReference type="PANTHER" id="PTHR43861">
    <property type="entry name" value="TRANS-ACONITATE 2-METHYLTRANSFERASE-RELATED"/>
    <property type="match status" value="1"/>
</dbReference>
<keyword evidence="2" id="KW-0489">Methyltransferase</keyword>
<sequence length="270" mass="30522">MAKNSQPYILGTDAKELHRLGVQHQIWASEAQLGWHTAGFTAGNTLLDLGCGPGFCTKELAYIAGETGKVIGVDLDEGFIHHLKQLTQLHEIQIDAICSDFNNLDLSKNSLDGMYCRWALAWIDNPKEILQKVYNALKPGGKMVIHEYYDWSTHQTEPNLPSLDKAIAACLHSFKQQKGEIDIGRELPRILSEIGMTVTNVRLMPKLATPNNLAWQWPKTFYYSYFPRLVQMGLLTEEDQIQAYEDHKILEKTEGATLFCPMMVEVIAEK</sequence>
<proteinExistence type="predicted"/>
<keyword evidence="3" id="KW-1185">Reference proteome</keyword>
<dbReference type="InterPro" id="IPR013216">
    <property type="entry name" value="Methyltransf_11"/>
</dbReference>
<keyword evidence="2" id="KW-0808">Transferase</keyword>